<evidence type="ECO:0000256" key="3">
    <source>
        <dbReference type="SAM" id="SignalP"/>
    </source>
</evidence>
<dbReference type="Proteomes" id="UP001165489">
    <property type="component" value="Unassembled WGS sequence"/>
</dbReference>
<evidence type="ECO:0000256" key="1">
    <source>
        <dbReference type="ARBA" id="ARBA00004167"/>
    </source>
</evidence>
<dbReference type="PROSITE" id="PS51257">
    <property type="entry name" value="PROKAR_LIPOPROTEIN"/>
    <property type="match status" value="1"/>
</dbReference>
<comment type="caution">
    <text evidence="5">The sequence shown here is derived from an EMBL/GenBank/DDBJ whole genome shotgun (WGS) entry which is preliminary data.</text>
</comment>
<dbReference type="InterPro" id="IPR001107">
    <property type="entry name" value="Band_7"/>
</dbReference>
<comment type="subcellular location">
    <subcellularLocation>
        <location evidence="1">Membrane</location>
        <topology evidence="1">Single-pass membrane protein</topology>
    </subcellularLocation>
</comment>
<accession>A0ABS9V5P0</accession>
<dbReference type="EMBL" id="JAKZGP010000105">
    <property type="protein sequence ID" value="MCH7411722.1"/>
    <property type="molecule type" value="Genomic_DNA"/>
</dbReference>
<name>A0ABS9V5P0_9BACT</name>
<organism evidence="5 6">
    <name type="scientific">Belliella filtrata</name>
    <dbReference type="NCBI Taxonomy" id="2923435"/>
    <lineage>
        <taxon>Bacteria</taxon>
        <taxon>Pseudomonadati</taxon>
        <taxon>Bacteroidota</taxon>
        <taxon>Cytophagia</taxon>
        <taxon>Cytophagales</taxon>
        <taxon>Cyclobacteriaceae</taxon>
        <taxon>Belliella</taxon>
    </lineage>
</organism>
<dbReference type="PRINTS" id="PR00679">
    <property type="entry name" value="PROHIBITIN"/>
</dbReference>
<evidence type="ECO:0000313" key="6">
    <source>
        <dbReference type="Proteomes" id="UP001165489"/>
    </source>
</evidence>
<dbReference type="SUPFAM" id="SSF117892">
    <property type="entry name" value="Band 7/SPFH domain"/>
    <property type="match status" value="1"/>
</dbReference>
<sequence length="258" mass="29477">MKNILFLSIFALLLASCTVVRQGEVGVKRKFGKLNDNISDAGLVGFNPFTTRVIKVPIQTVNQEVKLNLPSKEGLTIESEISILYNIEKNKVPFILEDVGENYERVLILNVFRSAAADVTAQYMAKDMHSGMRSQIENQILDRMHESLRDRGFVVERVLMKSIKLPNELSRAIERKLQAEQEAQQMEYVLERERKEAERRKIEAEGTREAQMILAEGLVREIIELRSIEAFRELANSPNTKIIITDGKTPYLINSQKD</sequence>
<evidence type="ECO:0000259" key="4">
    <source>
        <dbReference type="SMART" id="SM00244"/>
    </source>
</evidence>
<keyword evidence="3" id="KW-0732">Signal</keyword>
<gene>
    <name evidence="5" type="ORF">MM239_20210</name>
</gene>
<dbReference type="PANTHER" id="PTHR23222">
    <property type="entry name" value="PROHIBITIN"/>
    <property type="match status" value="1"/>
</dbReference>
<proteinExistence type="predicted"/>
<evidence type="ECO:0000256" key="2">
    <source>
        <dbReference type="ARBA" id="ARBA00023136"/>
    </source>
</evidence>
<dbReference type="Pfam" id="PF01145">
    <property type="entry name" value="Band_7"/>
    <property type="match status" value="1"/>
</dbReference>
<dbReference type="SMART" id="SM00244">
    <property type="entry name" value="PHB"/>
    <property type="match status" value="1"/>
</dbReference>
<dbReference type="RefSeq" id="WP_241350148.1">
    <property type="nucleotide sequence ID" value="NZ_JAKZGP010000105.1"/>
</dbReference>
<evidence type="ECO:0000313" key="5">
    <source>
        <dbReference type="EMBL" id="MCH7411722.1"/>
    </source>
</evidence>
<dbReference type="PANTHER" id="PTHR23222:SF1">
    <property type="entry name" value="PROHIBITIN-2"/>
    <property type="match status" value="1"/>
</dbReference>
<dbReference type="Gene3D" id="3.30.479.30">
    <property type="entry name" value="Band 7 domain"/>
    <property type="match status" value="1"/>
</dbReference>
<keyword evidence="6" id="KW-1185">Reference proteome</keyword>
<feature type="signal peptide" evidence="3">
    <location>
        <begin position="1"/>
        <end position="22"/>
    </location>
</feature>
<dbReference type="InterPro" id="IPR000163">
    <property type="entry name" value="Prohibitin"/>
</dbReference>
<feature type="domain" description="Band 7" evidence="4">
    <location>
        <begin position="15"/>
        <end position="177"/>
    </location>
</feature>
<protein>
    <submittedName>
        <fullName evidence="5">Prohibitin family protein</fullName>
    </submittedName>
</protein>
<feature type="chain" id="PRO_5045763767" evidence="3">
    <location>
        <begin position="23"/>
        <end position="258"/>
    </location>
</feature>
<dbReference type="InterPro" id="IPR036013">
    <property type="entry name" value="Band_7/SPFH_dom_sf"/>
</dbReference>
<keyword evidence="2" id="KW-0472">Membrane</keyword>
<dbReference type="CDD" id="cd03401">
    <property type="entry name" value="SPFH_prohibitin"/>
    <property type="match status" value="1"/>
</dbReference>
<reference evidence="5" key="1">
    <citation type="submission" date="2022-03" db="EMBL/GenBank/DDBJ databases">
        <title>De novo assembled genomes of Belliella spp. (Cyclobacteriaceae) strains.</title>
        <authorList>
            <person name="Szabo A."/>
            <person name="Korponai K."/>
            <person name="Felfoldi T."/>
        </authorList>
    </citation>
    <scope>NUCLEOTIDE SEQUENCE</scope>
    <source>
        <strain evidence="5">DSM 111904</strain>
    </source>
</reference>